<evidence type="ECO:0000256" key="3">
    <source>
        <dbReference type="ARBA" id="ARBA00022692"/>
    </source>
</evidence>
<evidence type="ECO:0000256" key="6">
    <source>
        <dbReference type="ARBA" id="ARBA00023136"/>
    </source>
</evidence>
<keyword evidence="6 9" id="KW-0472">Membrane</keyword>
<organism evidence="11 12">
    <name type="scientific">Olpidium bornovanus</name>
    <dbReference type="NCBI Taxonomy" id="278681"/>
    <lineage>
        <taxon>Eukaryota</taxon>
        <taxon>Fungi</taxon>
        <taxon>Fungi incertae sedis</taxon>
        <taxon>Olpidiomycota</taxon>
        <taxon>Olpidiomycotina</taxon>
        <taxon>Olpidiomycetes</taxon>
        <taxon>Olpidiales</taxon>
        <taxon>Olpidiaceae</taxon>
        <taxon>Olpidium</taxon>
    </lineage>
</organism>
<evidence type="ECO:0000259" key="10">
    <source>
        <dbReference type="PROSITE" id="PS50866"/>
    </source>
</evidence>
<comment type="caution">
    <text evidence="11">The sequence shown here is derived from an EMBL/GenBank/DDBJ whole genome shotgun (WGS) entry which is preliminary data.</text>
</comment>
<evidence type="ECO:0000256" key="1">
    <source>
        <dbReference type="ARBA" id="ARBA00004479"/>
    </source>
</evidence>
<evidence type="ECO:0000256" key="4">
    <source>
        <dbReference type="ARBA" id="ARBA00022729"/>
    </source>
</evidence>
<evidence type="ECO:0000256" key="9">
    <source>
        <dbReference type="SAM" id="Phobius"/>
    </source>
</evidence>
<sequence length="515" mass="56956">MRNASRDLNGYVWLKESRDQEPATRTLAAHVTVTFFEGGFFFSAARQPHSDLSRTGSSRSLVVGNRALHQSSAHFVRPANWWFEAGGSHCDGGAAESRARCRRRDAAAAAAAGVFAAAFACRERHGPHVPPRRARKGLLLCLGGPGGEEGCVLLRGASNRRVRRAAFFPAFGLVRYPLAPEPGSRNLACGRSFLLGPAPAISPAEGPFCWGREDYPEVVQRKCVYKFYWRIPRKADCRVFGKRNFYLPHHAAAFGNTSHQVQSGGSFDIDYTVADPKGRQLMSGEKERQGDYLFTGNEVGEYTFCFSNGMSTFAEKLVDFNIYVENERKPAVSDAKKVVGGPGAADEHTNNMDEILFRVSGHMSSISRKQKYFRTREHRNMATVRSTENKIFYFSLAESAIIVTVAVLQVFIVRAFFGTTKKGRAPCSASVRGRPRIGISLEPGSPGPEEIAAYCMLPQRPILLLHRFAPFGIELAKTTMMNCELIRQAECLQRRKTSAPERGEEMARQQLSAAG</sequence>
<proteinExistence type="inferred from homology"/>
<protein>
    <submittedName>
        <fullName evidence="11">Emp24/gp25L/p24 family/GOLD-domain-containing protein</fullName>
    </submittedName>
</protein>
<evidence type="ECO:0000313" key="12">
    <source>
        <dbReference type="Proteomes" id="UP000673691"/>
    </source>
</evidence>
<evidence type="ECO:0000256" key="7">
    <source>
        <dbReference type="ARBA" id="ARBA00037847"/>
    </source>
</evidence>
<gene>
    <name evidence="11" type="ORF">BJ554DRAFT_6588</name>
</gene>
<dbReference type="Pfam" id="PF01105">
    <property type="entry name" value="EMP24_GP25L"/>
    <property type="match status" value="1"/>
</dbReference>
<dbReference type="Proteomes" id="UP000673691">
    <property type="component" value="Unassembled WGS sequence"/>
</dbReference>
<evidence type="ECO:0000256" key="2">
    <source>
        <dbReference type="ARBA" id="ARBA00007104"/>
    </source>
</evidence>
<dbReference type="InterPro" id="IPR015720">
    <property type="entry name" value="Emp24-like"/>
</dbReference>
<dbReference type="PANTHER" id="PTHR22811">
    <property type="entry name" value="TRANSMEMBRANE EMP24 DOMAIN-CONTAINING PROTEIN"/>
    <property type="match status" value="1"/>
</dbReference>
<feature type="domain" description="GOLD" evidence="10">
    <location>
        <begin position="221"/>
        <end position="324"/>
    </location>
</feature>
<reference evidence="11 12" key="1">
    <citation type="journal article" name="Sci. Rep.">
        <title>Genome-scale phylogenetic analyses confirm Olpidium as the closest living zoosporic fungus to the non-flagellated, terrestrial fungi.</title>
        <authorList>
            <person name="Chang Y."/>
            <person name="Rochon D."/>
            <person name="Sekimoto S."/>
            <person name="Wang Y."/>
            <person name="Chovatia M."/>
            <person name="Sandor L."/>
            <person name="Salamov A."/>
            <person name="Grigoriev I.V."/>
            <person name="Stajich J.E."/>
            <person name="Spatafora J.W."/>
        </authorList>
    </citation>
    <scope>NUCLEOTIDE SEQUENCE [LARGE SCALE GENOMIC DNA]</scope>
    <source>
        <strain evidence="11">S191</strain>
    </source>
</reference>
<dbReference type="SMART" id="SM01190">
    <property type="entry name" value="EMP24_GP25L"/>
    <property type="match status" value="1"/>
</dbReference>
<dbReference type="EMBL" id="JAEFCI010003949">
    <property type="protein sequence ID" value="KAG5461246.1"/>
    <property type="molecule type" value="Genomic_DNA"/>
</dbReference>
<keyword evidence="3 9" id="KW-0812">Transmembrane</keyword>
<dbReference type="GO" id="GO:0012505">
    <property type="term" value="C:endomembrane system"/>
    <property type="evidence" value="ECO:0007669"/>
    <property type="project" value="UniProtKB-SubCell"/>
</dbReference>
<comment type="subcellular location">
    <subcellularLocation>
        <location evidence="7">Endomembrane system</location>
        <topology evidence="7">Single-pass membrane protein</topology>
    </subcellularLocation>
    <subcellularLocation>
        <location evidence="1">Membrane</location>
        <topology evidence="1">Single-pass type I membrane protein</topology>
    </subcellularLocation>
</comment>
<dbReference type="OrthoDB" id="1929172at2759"/>
<feature type="region of interest" description="Disordered" evidence="8">
    <location>
        <begin position="496"/>
        <end position="515"/>
    </location>
</feature>
<dbReference type="SUPFAM" id="SSF101576">
    <property type="entry name" value="Supernatant protein factor (SPF), C-terminal domain"/>
    <property type="match status" value="1"/>
</dbReference>
<feature type="compositionally biased region" description="Basic and acidic residues" evidence="8">
    <location>
        <begin position="498"/>
        <end position="507"/>
    </location>
</feature>
<dbReference type="AlphaFoldDB" id="A0A8H7ZXG6"/>
<name>A0A8H7ZXG6_9FUNG</name>
<keyword evidence="12" id="KW-1185">Reference proteome</keyword>
<dbReference type="InterPro" id="IPR009038">
    <property type="entry name" value="GOLD_dom"/>
</dbReference>
<keyword evidence="5 9" id="KW-1133">Transmembrane helix</keyword>
<feature type="transmembrane region" description="Helical" evidence="9">
    <location>
        <begin position="391"/>
        <end position="417"/>
    </location>
</feature>
<comment type="similarity">
    <text evidence="2">Belongs to the EMP24/GP25L family.</text>
</comment>
<accession>A0A8H7ZXG6</accession>
<dbReference type="GO" id="GO:0016020">
    <property type="term" value="C:membrane"/>
    <property type="evidence" value="ECO:0007669"/>
    <property type="project" value="UniProtKB-SubCell"/>
</dbReference>
<keyword evidence="4" id="KW-0732">Signal</keyword>
<dbReference type="PROSITE" id="PS50866">
    <property type="entry name" value="GOLD"/>
    <property type="match status" value="1"/>
</dbReference>
<evidence type="ECO:0000313" key="11">
    <source>
        <dbReference type="EMBL" id="KAG5461246.1"/>
    </source>
</evidence>
<evidence type="ECO:0000256" key="5">
    <source>
        <dbReference type="ARBA" id="ARBA00022989"/>
    </source>
</evidence>
<dbReference type="InterPro" id="IPR036598">
    <property type="entry name" value="GOLD_dom_sf"/>
</dbReference>
<evidence type="ECO:0000256" key="8">
    <source>
        <dbReference type="SAM" id="MobiDB-lite"/>
    </source>
</evidence>